<accession>A0A6A8NEE4</accession>
<dbReference type="AlphaFoldDB" id="A0A6A8NEE4"/>
<reference evidence="2" key="1">
    <citation type="submission" date="2019-10" db="EMBL/GenBank/DDBJ databases">
        <title>Identification of the same linezolid-resistant Tn6246::fexB-poxtA-carrying Enterococcus faecium strain colonizing a hospitalized patient and bovines in different continents.</title>
        <authorList>
            <person name="Tedim A.P."/>
            <person name="Freitas A.R."/>
            <person name="Novais C."/>
            <person name="Duarte B."/>
            <person name="Elghaieb H."/>
            <person name="Abbassi M.S."/>
            <person name="Peixe L."/>
        </authorList>
    </citation>
    <scope>NUCLEOTIDE SEQUENCE</scope>
    <source>
        <strain evidence="2">2FEZ</strain>
    </source>
</reference>
<name>A0A6A8NEE4_ENTFC</name>
<dbReference type="EMBL" id="WLYP01000002">
    <property type="protein sequence ID" value="MTD35032.1"/>
    <property type="molecule type" value="Genomic_DNA"/>
</dbReference>
<comment type="caution">
    <text evidence="2">The sequence shown here is derived from an EMBL/GenBank/DDBJ whole genome shotgun (WGS) entry which is preliminary data.</text>
</comment>
<proteinExistence type="predicted"/>
<feature type="region of interest" description="Disordered" evidence="1">
    <location>
        <begin position="43"/>
        <end position="66"/>
    </location>
</feature>
<dbReference type="RefSeq" id="WP_148712490.1">
    <property type="nucleotide sequence ID" value="NZ_JACYYY010000002.1"/>
</dbReference>
<gene>
    <name evidence="2" type="ORF">GKZ95_03935</name>
</gene>
<organism evidence="2">
    <name type="scientific">Enterococcus faecium</name>
    <name type="common">Streptococcus faecium</name>
    <dbReference type="NCBI Taxonomy" id="1352"/>
    <lineage>
        <taxon>Bacteria</taxon>
        <taxon>Bacillati</taxon>
        <taxon>Bacillota</taxon>
        <taxon>Bacilli</taxon>
        <taxon>Lactobacillales</taxon>
        <taxon>Enterococcaceae</taxon>
        <taxon>Enterococcus</taxon>
    </lineage>
</organism>
<evidence type="ECO:0000256" key="1">
    <source>
        <dbReference type="SAM" id="MobiDB-lite"/>
    </source>
</evidence>
<protein>
    <submittedName>
        <fullName evidence="2">Uncharacterized protein</fullName>
    </submittedName>
</protein>
<sequence>MILDPKDFALAVVSSSNPSLTIQEKFELYEAAYTLAKSKFEQKNKERQEKQPSIQDKINAAKQLGL</sequence>
<evidence type="ECO:0000313" key="2">
    <source>
        <dbReference type="EMBL" id="MTD35032.1"/>
    </source>
</evidence>